<gene>
    <name evidence="3" type="ORF">ENJ96_01100</name>
</gene>
<comment type="caution">
    <text evidence="3">The sequence shown here is derived from an EMBL/GenBank/DDBJ whole genome shotgun (WGS) entry which is preliminary data.</text>
</comment>
<evidence type="ECO:0000313" key="3">
    <source>
        <dbReference type="EMBL" id="HHI96430.1"/>
    </source>
</evidence>
<dbReference type="InterPro" id="IPR007712">
    <property type="entry name" value="RelE/ParE_toxin"/>
</dbReference>
<dbReference type="PANTHER" id="PTHR35601:SF1">
    <property type="entry name" value="TOXIN RELE"/>
    <property type="match status" value="1"/>
</dbReference>
<dbReference type="AlphaFoldDB" id="A0A7V5NYA7"/>
<evidence type="ECO:0000256" key="1">
    <source>
        <dbReference type="ARBA" id="ARBA00006226"/>
    </source>
</evidence>
<dbReference type="PANTHER" id="PTHR35601">
    <property type="entry name" value="TOXIN RELE"/>
    <property type="match status" value="1"/>
</dbReference>
<accession>A0A7V5NYA7</accession>
<dbReference type="Gene3D" id="3.30.2310.20">
    <property type="entry name" value="RelE-like"/>
    <property type="match status" value="1"/>
</dbReference>
<sequence>MNIYTVRFTPTAAKSIKRLPKEVQNRVKLKLNWLKENADIIKHVPLKGPFKGFYKLRMGNYRIIYEIDYEEFLIVVHFVGHRKEIYQSSLH</sequence>
<organism evidence="3">
    <name type="scientific">Thermodesulfatator atlanticus</name>
    <dbReference type="NCBI Taxonomy" id="501497"/>
    <lineage>
        <taxon>Bacteria</taxon>
        <taxon>Pseudomonadati</taxon>
        <taxon>Thermodesulfobacteriota</taxon>
        <taxon>Thermodesulfobacteria</taxon>
        <taxon>Thermodesulfobacteriales</taxon>
        <taxon>Thermodesulfatatoraceae</taxon>
        <taxon>Thermodesulfatator</taxon>
    </lineage>
</organism>
<keyword evidence="2" id="KW-1277">Toxin-antitoxin system</keyword>
<dbReference type="EMBL" id="DROK01000033">
    <property type="protein sequence ID" value="HHI96430.1"/>
    <property type="molecule type" value="Genomic_DNA"/>
</dbReference>
<proteinExistence type="inferred from homology"/>
<dbReference type="NCBIfam" id="TIGR02385">
    <property type="entry name" value="RelE_StbE"/>
    <property type="match status" value="1"/>
</dbReference>
<dbReference type="InterPro" id="IPR035093">
    <property type="entry name" value="RelE/ParE_toxin_dom_sf"/>
</dbReference>
<comment type="similarity">
    <text evidence="1">Belongs to the RelE toxin family.</text>
</comment>
<dbReference type="Pfam" id="PF05016">
    <property type="entry name" value="ParE_toxin"/>
    <property type="match status" value="1"/>
</dbReference>
<dbReference type="Proteomes" id="UP000886101">
    <property type="component" value="Unassembled WGS sequence"/>
</dbReference>
<evidence type="ECO:0000256" key="2">
    <source>
        <dbReference type="ARBA" id="ARBA00022649"/>
    </source>
</evidence>
<reference evidence="3" key="1">
    <citation type="journal article" date="2020" name="mSystems">
        <title>Genome- and Community-Level Interaction Insights into Carbon Utilization and Element Cycling Functions of Hydrothermarchaeota in Hydrothermal Sediment.</title>
        <authorList>
            <person name="Zhou Z."/>
            <person name="Liu Y."/>
            <person name="Xu W."/>
            <person name="Pan J."/>
            <person name="Luo Z.H."/>
            <person name="Li M."/>
        </authorList>
    </citation>
    <scope>NUCLEOTIDE SEQUENCE [LARGE SCALE GENOMIC DNA]</scope>
    <source>
        <strain evidence="3">HyVt-533</strain>
    </source>
</reference>
<name>A0A7V5NYA7_9BACT</name>
<dbReference type="SUPFAM" id="SSF143011">
    <property type="entry name" value="RelE-like"/>
    <property type="match status" value="1"/>
</dbReference>
<protein>
    <submittedName>
        <fullName evidence="3">Type II toxin-antitoxin system RelE/ParE family toxin</fullName>
    </submittedName>
</protein>